<proteinExistence type="inferred from homology"/>
<protein>
    <submittedName>
        <fullName evidence="8">Helicase with zinc finger domain 2</fullName>
    </submittedName>
</protein>
<dbReference type="EMBL" id="JAICCE010000016">
    <property type="protein sequence ID" value="KAG9266500.1"/>
    <property type="molecule type" value="Genomic_DNA"/>
</dbReference>
<dbReference type="InterPro" id="IPR012340">
    <property type="entry name" value="NA-bd_OB-fold"/>
</dbReference>
<name>A0A8T2L444_ASTMX</name>
<dbReference type="SMART" id="SM00955">
    <property type="entry name" value="RNB"/>
    <property type="match status" value="1"/>
</dbReference>
<dbReference type="Pfam" id="PF13087">
    <property type="entry name" value="AAA_12"/>
    <property type="match status" value="1"/>
</dbReference>
<evidence type="ECO:0000256" key="3">
    <source>
        <dbReference type="ARBA" id="ARBA00022801"/>
    </source>
</evidence>
<dbReference type="InterPro" id="IPR056787">
    <property type="entry name" value="OB_HELZ2"/>
</dbReference>
<dbReference type="InterPro" id="IPR027417">
    <property type="entry name" value="P-loop_NTPase"/>
</dbReference>
<dbReference type="Pfam" id="PF13086">
    <property type="entry name" value="AAA_11"/>
    <property type="match status" value="1"/>
</dbReference>
<dbReference type="InterPro" id="IPR041679">
    <property type="entry name" value="DNA2/NAM7-like_C"/>
</dbReference>
<dbReference type="PANTHER" id="PTHR43788:SF16">
    <property type="entry name" value="HELICASE WITH ZINC FINGER 2"/>
    <property type="match status" value="1"/>
</dbReference>
<dbReference type="GO" id="GO:0004540">
    <property type="term" value="F:RNA nuclease activity"/>
    <property type="evidence" value="ECO:0007669"/>
    <property type="project" value="InterPro"/>
</dbReference>
<dbReference type="GO" id="GO:0016787">
    <property type="term" value="F:hydrolase activity"/>
    <property type="evidence" value="ECO:0007669"/>
    <property type="project" value="UniProtKB-KW"/>
</dbReference>
<dbReference type="CDD" id="cd18808">
    <property type="entry name" value="SF1_C_Upf1"/>
    <property type="match status" value="1"/>
</dbReference>
<dbReference type="Gene3D" id="3.40.50.300">
    <property type="entry name" value="P-loop containing nucleotide triphosphate hydrolases"/>
    <property type="match status" value="2"/>
</dbReference>
<evidence type="ECO:0000256" key="1">
    <source>
        <dbReference type="ARBA" id="ARBA00007913"/>
    </source>
</evidence>
<dbReference type="SUPFAM" id="SSF52540">
    <property type="entry name" value="P-loop containing nucleoside triphosphate hydrolases"/>
    <property type="match status" value="1"/>
</dbReference>
<keyword evidence="2" id="KW-0547">Nucleotide-binding</keyword>
<comment type="caution">
    <text evidence="8">The sequence shown here is derived from an EMBL/GenBank/DDBJ whole genome shotgun (WGS) entry which is preliminary data.</text>
</comment>
<accession>A0A8T2L444</accession>
<keyword evidence="5" id="KW-0067">ATP-binding</keyword>
<reference evidence="8 9" key="1">
    <citation type="submission" date="2021-07" db="EMBL/GenBank/DDBJ databases">
        <authorList>
            <person name="Imarazene B."/>
            <person name="Zahm M."/>
            <person name="Klopp C."/>
            <person name="Cabau C."/>
            <person name="Beille S."/>
            <person name="Jouanno E."/>
            <person name="Castinel A."/>
            <person name="Lluch J."/>
            <person name="Gil L."/>
            <person name="Kuchtly C."/>
            <person name="Lopez Roques C."/>
            <person name="Donnadieu C."/>
            <person name="Parrinello H."/>
            <person name="Journot L."/>
            <person name="Du K."/>
            <person name="Schartl M."/>
            <person name="Retaux S."/>
            <person name="Guiguen Y."/>
        </authorList>
    </citation>
    <scope>NUCLEOTIDE SEQUENCE [LARGE SCALE GENOMIC DNA]</scope>
    <source>
        <strain evidence="8">Pach_M1</strain>
        <tissue evidence="8">Testis</tissue>
    </source>
</reference>
<evidence type="ECO:0000256" key="5">
    <source>
        <dbReference type="ARBA" id="ARBA00022840"/>
    </source>
</evidence>
<comment type="similarity">
    <text evidence="1">Belongs to the DNA2/NAM7 helicase family.</text>
</comment>
<dbReference type="PANTHER" id="PTHR43788">
    <property type="entry name" value="DNA2/NAM7 HELICASE FAMILY MEMBER"/>
    <property type="match status" value="1"/>
</dbReference>
<feature type="region of interest" description="Disordered" evidence="6">
    <location>
        <begin position="234"/>
        <end position="256"/>
    </location>
</feature>
<dbReference type="GO" id="GO:0005524">
    <property type="term" value="F:ATP binding"/>
    <property type="evidence" value="ECO:0007669"/>
    <property type="project" value="UniProtKB-KW"/>
</dbReference>
<feature type="domain" description="RNB" evidence="7">
    <location>
        <begin position="257"/>
        <end position="629"/>
    </location>
</feature>
<dbReference type="Pfam" id="PF25049">
    <property type="entry name" value="OB_HELZ2"/>
    <property type="match status" value="1"/>
</dbReference>
<dbReference type="GO" id="GO:0003723">
    <property type="term" value="F:RNA binding"/>
    <property type="evidence" value="ECO:0007669"/>
    <property type="project" value="InterPro"/>
</dbReference>
<evidence type="ECO:0000259" key="7">
    <source>
        <dbReference type="SMART" id="SM00955"/>
    </source>
</evidence>
<organism evidence="8 9">
    <name type="scientific">Astyanax mexicanus</name>
    <name type="common">Blind cave fish</name>
    <name type="synonym">Astyanax fasciatus mexicanus</name>
    <dbReference type="NCBI Taxonomy" id="7994"/>
    <lineage>
        <taxon>Eukaryota</taxon>
        <taxon>Metazoa</taxon>
        <taxon>Chordata</taxon>
        <taxon>Craniata</taxon>
        <taxon>Vertebrata</taxon>
        <taxon>Euteleostomi</taxon>
        <taxon>Actinopterygii</taxon>
        <taxon>Neopterygii</taxon>
        <taxon>Teleostei</taxon>
        <taxon>Ostariophysi</taxon>
        <taxon>Characiformes</taxon>
        <taxon>Characoidei</taxon>
        <taxon>Acestrorhamphidae</taxon>
        <taxon>Acestrorhamphinae</taxon>
        <taxon>Astyanax</taxon>
    </lineage>
</organism>
<dbReference type="InterPro" id="IPR047187">
    <property type="entry name" value="SF1_C_Upf1"/>
</dbReference>
<evidence type="ECO:0000256" key="4">
    <source>
        <dbReference type="ARBA" id="ARBA00022806"/>
    </source>
</evidence>
<dbReference type="OrthoDB" id="2285229at2759"/>
<evidence type="ECO:0000313" key="8">
    <source>
        <dbReference type="EMBL" id="KAG9266500.1"/>
    </source>
</evidence>
<sequence>MELSMQQSLKKNQSTEMTTKISQFHHFLFKQSSPGFQWESQLNQDVSPGDMQDLLTTNPHEFKHCKLNMIRHDLAHAKPFKEPTLSISITGRDNIGRSLPGDEVCVRILSSEPQADGGNLLTGKVVGLMHRDEESCNFICRMEGNKQLATPINNNMTWIYVVQKKANKIDVRKVQPNSDQWVTDKFIDKDDDQLLVVKVLKWEKHCTFPLGVVTKVLSQKDYLDEMFLKLSKGFGKEDNPPLSPQPKDDEEQDDKDRRDFCEEKTFTIDPRDAQDLDDAISVIDKGENYEIAVHITDVASYVSKDSEEDETAKQKGRTIYTRPTTEEKETIFMISRKLSSKKLSLIPHQERKTVSLVLGISKSNNTILSRSLTLSRVRSQLRLSYEKADRIILERWSQPLSFSSENDCVVIACRFAEEHRKGRLEGGWSSGQWSEKSRAQCMVEELMNLYNSAVAEILISNDITRDLTPLRCHQKPDHKDFEEFKAKYSFLLPMSPYLSHVCEVEGVQEVDEPTEVWSGEDEIIQEEDGEPLIFFTSVIQKMKALAESRDYHTLAKLIISDDIHPSLRPMAKEFQDLQKKAEILRSCTSLQSRLGHFQLQLNAYTCASSPMRRYLDLILQRLLHSVLRDEKVDYTKSEIDQFCDSSVQQLDSLKNYDLLVSKFNTVSKFRSTVVTKLAVVDQLSLREHKFEISLPFEQMSGDLTIMYRHLKVVEQPECNHDKKSITLHWKRRVYSFSDALKIKPQSKFNENVTLITGSKWRQITSAVKAEDWKKVRVCLEHVKKTAANRKDERQQKVTSSQEHFKECYMELKLGEVLQVQVGTDIIDRMTTPTVKLLYINPFFEVCLEHARNPTMCFSRDVCDSSKSVYQDYKEYQKIWRRLCQMDTAYNAVEENNSVILQDVEITWTTQDKKNEENLKGSFQMTQTRKKEWHLEFDLTNCFLCIRWKGQHLGKEEVKQKKHHNGSGFPDLEDPLPITWVAHGVAFKSKKEEDEEENNKQSHNIKIQFQINHQSMTANPKEIFDRGTKFTVEVIPKKIPYMLRENAVAKIKHANDLVKSIAIGNISNEPLKSDHLPSEDHQTLTLPPLNKSQNRAVQKALQNPFTVIQGPPGTGKTVVGLHITYQFYLKNKTCQKHMPKKQKEEPKKRAILYCGPSNKAVDIVAEQLMNLRGVLKPLRIYCDQMEMREFPYPGSDLKLCRKSLRDEKPKKKLRDITLMYLIREPENPFSEEIKELENKLEFDYESYRKALKQAQSYELRKHDVILCTCSTALNPNLIKTMDFRQILIDECAMATEPEAFIPLVSHKPEQIVLLGDHKQVRPIVGCARVKELGMQTSLFERYMKEAVMLDTQYRMHESICEFPSNEFYNGKLRTGAQRGPCRLLNNKNNPTAILFAHVQGEEVSLIVSTPTGNENSVSNKLEAEQAVRVADLLVRQSGVKPEDIAILTPYNAQVCTIKQLLEKKSKKREDMQGVTVCTIMKSQGSEWPYVIVSTVRSCPLSEIKSSKNKGRMGKKLGFITDPNQVNVAITRAQNGLCILGNRQLLESSQLWKKLVSHYERQNCVVNSAENIKVDNVKHRH</sequence>
<keyword evidence="4 8" id="KW-0347">Helicase</keyword>
<dbReference type="FunFam" id="3.40.50.300:FF:001313">
    <property type="entry name" value="Helicase with zinc finger domain 2"/>
    <property type="match status" value="1"/>
</dbReference>
<dbReference type="InterPro" id="IPR001900">
    <property type="entry name" value="RNase_II/R"/>
</dbReference>
<dbReference type="GO" id="GO:0043139">
    <property type="term" value="F:5'-3' DNA helicase activity"/>
    <property type="evidence" value="ECO:0007669"/>
    <property type="project" value="TreeGrafter"/>
</dbReference>
<dbReference type="InterPro" id="IPR041677">
    <property type="entry name" value="DNA2/NAM7_AAA_11"/>
</dbReference>
<dbReference type="SUPFAM" id="SSF50249">
    <property type="entry name" value="Nucleic acid-binding proteins"/>
    <property type="match status" value="2"/>
</dbReference>
<evidence type="ECO:0000256" key="6">
    <source>
        <dbReference type="SAM" id="MobiDB-lite"/>
    </source>
</evidence>
<dbReference type="Pfam" id="PF00773">
    <property type="entry name" value="RNB"/>
    <property type="match status" value="1"/>
</dbReference>
<dbReference type="InterPro" id="IPR050534">
    <property type="entry name" value="Coronavir_polyprotein_1ab"/>
</dbReference>
<evidence type="ECO:0000256" key="2">
    <source>
        <dbReference type="ARBA" id="ARBA00022741"/>
    </source>
</evidence>
<evidence type="ECO:0000313" key="9">
    <source>
        <dbReference type="Proteomes" id="UP000752171"/>
    </source>
</evidence>
<gene>
    <name evidence="8" type="primary">HELZ2</name>
    <name evidence="8" type="ORF">AMEX_G19140</name>
</gene>
<dbReference type="Proteomes" id="UP000752171">
    <property type="component" value="Unassembled WGS sequence"/>
</dbReference>
<keyword evidence="3" id="KW-0378">Hydrolase</keyword>